<proteinExistence type="predicted"/>
<dbReference type="OrthoDB" id="8887208at2"/>
<organism evidence="2 3">
    <name type="scientific">Sediminibacterium ginsengisoli</name>
    <dbReference type="NCBI Taxonomy" id="413434"/>
    <lineage>
        <taxon>Bacteria</taxon>
        <taxon>Pseudomonadati</taxon>
        <taxon>Bacteroidota</taxon>
        <taxon>Chitinophagia</taxon>
        <taxon>Chitinophagales</taxon>
        <taxon>Chitinophagaceae</taxon>
        <taxon>Sediminibacterium</taxon>
    </lineage>
</organism>
<evidence type="ECO:0000313" key="3">
    <source>
        <dbReference type="Proteomes" id="UP000190888"/>
    </source>
</evidence>
<gene>
    <name evidence="2" type="ORF">SAMN04488132_10168</name>
</gene>
<protein>
    <recommendedName>
        <fullName evidence="4">Outer membrane protein beta-barrel domain-containing protein</fullName>
    </recommendedName>
</protein>
<feature type="chain" id="PRO_5011984208" description="Outer membrane protein beta-barrel domain-containing protein" evidence="1">
    <location>
        <begin position="23"/>
        <end position="269"/>
    </location>
</feature>
<evidence type="ECO:0000256" key="1">
    <source>
        <dbReference type="SAM" id="SignalP"/>
    </source>
</evidence>
<sequence length="269" mass="31164">MNRVWRFVLPVIAVLPAMLLQAQEKKERKGEFYFSWGYNKEWYTRSNVKVDQPSLGSQYTLRNVRSHDHPGWDEGLFSIPISIPQYNYRIGYFFNKKKGLAFEINFDHTKHIIQDGQDVRITGKLNGRQVDSTVNFSKGNGFYYYLNNGANFLLFNIVKRWNWYESRNHNLKVDGLGKAGIGPVIPHVENSLFGQKNDDGFQLGGWNAGVEYAVRGTFYKHVYLEFANKLDYASYSNLKVYNGTARQNFGTYELILSLGYTFPMGKRVN</sequence>
<dbReference type="AlphaFoldDB" id="A0A1T4JQ15"/>
<accession>A0A1T4JQ15</accession>
<dbReference type="RefSeq" id="WP_078829433.1">
    <property type="nucleotide sequence ID" value="NZ_FUWH01000001.1"/>
</dbReference>
<keyword evidence="3" id="KW-1185">Reference proteome</keyword>
<dbReference type="Proteomes" id="UP000190888">
    <property type="component" value="Unassembled WGS sequence"/>
</dbReference>
<dbReference type="EMBL" id="FUWH01000001">
    <property type="protein sequence ID" value="SJZ32332.1"/>
    <property type="molecule type" value="Genomic_DNA"/>
</dbReference>
<keyword evidence="1" id="KW-0732">Signal</keyword>
<dbReference type="STRING" id="413434.SAMN04488132_10168"/>
<evidence type="ECO:0008006" key="4">
    <source>
        <dbReference type="Google" id="ProtNLM"/>
    </source>
</evidence>
<reference evidence="2 3" key="1">
    <citation type="submission" date="2017-02" db="EMBL/GenBank/DDBJ databases">
        <authorList>
            <person name="Peterson S.W."/>
        </authorList>
    </citation>
    <scope>NUCLEOTIDE SEQUENCE [LARGE SCALE GENOMIC DNA]</scope>
    <source>
        <strain evidence="2 3">DSM 22335</strain>
    </source>
</reference>
<feature type="signal peptide" evidence="1">
    <location>
        <begin position="1"/>
        <end position="22"/>
    </location>
</feature>
<name>A0A1T4JQ15_9BACT</name>
<evidence type="ECO:0000313" key="2">
    <source>
        <dbReference type="EMBL" id="SJZ32332.1"/>
    </source>
</evidence>